<sequence>MNNTRANAHPPTTAQGHKRRILLGGVDPHAAQNAASTCFHGRLVQDLERLLVLGGLVVDFAQDGRLISGGHELMLSRLYCATLASTSNKRSRASLPRMPLRLIAILSAAWNSSFASRFLIFHSACINSAFGDANIVLLAESASSLSSAFWRMRILLCSSSTRKSASSTTCSTDFSASWLALSDDVSSWFTYKILSDDGRPSTSPSASACSSVDLPMPSTVRSFPSGAVIDSVNWFSSTFLPNSSNVTVWKRLCWDVTTIAGLLLFALATSSSSSSKSSLAYFLTRLLSPSSDISPARLASASFSLSSSLACELLLLAARLAPPPAFFSPRLSVRSSLRESDGLLGSASMTAFTGLRPPSVYMLGSILVSSTWLQY</sequence>
<reference evidence="1" key="3">
    <citation type="submission" date="2015-02" db="UniProtKB">
        <authorList>
            <consortium name="EnsemblProtists"/>
        </authorList>
    </citation>
    <scope>IDENTIFICATION</scope>
    <source>
        <strain evidence="1">DAOM BR144</strain>
    </source>
</reference>
<dbReference type="HOGENOM" id="CLU_846216_0_0_1"/>
<dbReference type="AlphaFoldDB" id="K3WCX0"/>
<accession>K3WCX0</accession>
<protein>
    <submittedName>
        <fullName evidence="1">Uncharacterized protein</fullName>
    </submittedName>
</protein>
<dbReference type="Proteomes" id="UP000019132">
    <property type="component" value="Unassembled WGS sequence"/>
</dbReference>
<proteinExistence type="predicted"/>
<evidence type="ECO:0000313" key="1">
    <source>
        <dbReference type="EnsemblProtists" id="PYU1_T002811"/>
    </source>
</evidence>
<organism evidence="1 2">
    <name type="scientific">Globisporangium ultimum (strain ATCC 200006 / CBS 805.95 / DAOM BR144)</name>
    <name type="common">Pythium ultimum</name>
    <dbReference type="NCBI Taxonomy" id="431595"/>
    <lineage>
        <taxon>Eukaryota</taxon>
        <taxon>Sar</taxon>
        <taxon>Stramenopiles</taxon>
        <taxon>Oomycota</taxon>
        <taxon>Peronosporomycetes</taxon>
        <taxon>Pythiales</taxon>
        <taxon>Pythiaceae</taxon>
        <taxon>Globisporangium</taxon>
    </lineage>
</organism>
<dbReference type="EnsemblProtists" id="PYU1_T002811">
    <property type="protein sequence ID" value="PYU1_T002811"/>
    <property type="gene ID" value="PYU1_G002808"/>
</dbReference>
<reference evidence="2" key="1">
    <citation type="journal article" date="2010" name="Genome Biol.">
        <title>Genome sequence of the necrotrophic plant pathogen Pythium ultimum reveals original pathogenicity mechanisms and effector repertoire.</title>
        <authorList>
            <person name="Levesque C.A."/>
            <person name="Brouwer H."/>
            <person name="Cano L."/>
            <person name="Hamilton J.P."/>
            <person name="Holt C."/>
            <person name="Huitema E."/>
            <person name="Raffaele S."/>
            <person name="Robideau G.P."/>
            <person name="Thines M."/>
            <person name="Win J."/>
            <person name="Zerillo M.M."/>
            <person name="Beakes G.W."/>
            <person name="Boore J.L."/>
            <person name="Busam D."/>
            <person name="Dumas B."/>
            <person name="Ferriera S."/>
            <person name="Fuerstenberg S.I."/>
            <person name="Gachon C.M."/>
            <person name="Gaulin E."/>
            <person name="Govers F."/>
            <person name="Grenville-Briggs L."/>
            <person name="Horner N."/>
            <person name="Hostetler J."/>
            <person name="Jiang R.H."/>
            <person name="Johnson J."/>
            <person name="Krajaejun T."/>
            <person name="Lin H."/>
            <person name="Meijer H.J."/>
            <person name="Moore B."/>
            <person name="Morris P."/>
            <person name="Phuntmart V."/>
            <person name="Puiu D."/>
            <person name="Shetty J."/>
            <person name="Stajich J.E."/>
            <person name="Tripathy S."/>
            <person name="Wawra S."/>
            <person name="van West P."/>
            <person name="Whitty B.R."/>
            <person name="Coutinho P.M."/>
            <person name="Henrissat B."/>
            <person name="Martin F."/>
            <person name="Thomas P.D."/>
            <person name="Tyler B.M."/>
            <person name="De Vries R.P."/>
            <person name="Kamoun S."/>
            <person name="Yandell M."/>
            <person name="Tisserat N."/>
            <person name="Buell C.R."/>
        </authorList>
    </citation>
    <scope>NUCLEOTIDE SEQUENCE</scope>
    <source>
        <strain evidence="2">DAOM:BR144</strain>
    </source>
</reference>
<dbReference type="InParanoid" id="K3WCX0"/>
<dbReference type="EMBL" id="GL376628">
    <property type="status" value="NOT_ANNOTATED_CDS"/>
    <property type="molecule type" value="Genomic_DNA"/>
</dbReference>
<dbReference type="eggNOG" id="ENOG502T3TI">
    <property type="taxonomic scope" value="Eukaryota"/>
</dbReference>
<keyword evidence="2" id="KW-1185">Reference proteome</keyword>
<evidence type="ECO:0000313" key="2">
    <source>
        <dbReference type="Proteomes" id="UP000019132"/>
    </source>
</evidence>
<name>K3WCX0_GLOUD</name>
<dbReference type="VEuPathDB" id="FungiDB:PYU1_G002808"/>
<reference evidence="2" key="2">
    <citation type="submission" date="2010-04" db="EMBL/GenBank/DDBJ databases">
        <authorList>
            <person name="Buell R."/>
            <person name="Hamilton J."/>
            <person name="Hostetler J."/>
        </authorList>
    </citation>
    <scope>NUCLEOTIDE SEQUENCE [LARGE SCALE GENOMIC DNA]</scope>
    <source>
        <strain evidence="2">DAOM:BR144</strain>
    </source>
</reference>